<dbReference type="PROSITE" id="PS00107">
    <property type="entry name" value="PROTEIN_KINASE_ATP"/>
    <property type="match status" value="1"/>
</dbReference>
<sequence>MRDARHGFGTYWYRNGDKYEGRWYMNHKQGQGTLLFKNGDVYSGGWARSKRHGHGVFIRDKTYERYDGEYRDDKKHGYGAEVDANGVHYYGQFQFDHKHGSGITAGPRGELFADTWVDGNLKRRVAIERIIPFPPFKRRARSISTVSTDAGSPSSSPLSQGQYQIPPQHNGTVTGSRVPTHSPRPLPPPPLPPPSGVLQRIPEEDESDHVHEPPATGRPGGGQSANSYPSKVAPYPTLIHSAPGALYGPVLPEMTEPLCERSPSVLSKKWGGGAGGEGGYRTCVGVEEEATTAGSTVGHPSSQSCLSTGMNIKPGGSGSSCSQEGGSSERAGEDNSSTSSSTTHKRPLMMMRESDRAAIGAYDHCGITPEPTVAVSAHDWSVDDVSQYVRLLGLHDAALKCQEKGVDGEAFLNLSEHDLTDTLTMDSPSEIQLFLLGAHSVIKAETKRTAPKMTWSELSDHPTLRDYLLDPSEFETSRQTLGEGGFAKVLRADWRGKDVALKEFKPPMVDSRPCVGGGGGQCQADGKDGKGCGGAGGGGKLRSVDESKLCREYEDELQMLLGFRHPNILSCYGYTVDHHQHRNWVVTELVERGSLFDMLHRKRHKIDDYNLLKICQGLCSAFEYLHERGVIHGDLKSANVLLDRNLNPKLCDFGLAVKYDGPNSSAAKYRCRTGTPHWAAPECLQGHEVTGASDVYSFGSLLWEMLSRRVPYQDMGVAQVVGAVGWGRKTLPKLDEPQPLHLDEVIRACLDRDPRMRPSFTQLNLLFTWLLDCVERDAAVAASPLILDRQVRLVVSRAVKTHCEGNIHHYLRTHINPDHHMPGVYR</sequence>
<feature type="region of interest" description="Disordered" evidence="6">
    <location>
        <begin position="291"/>
        <end position="349"/>
    </location>
</feature>
<dbReference type="Gene3D" id="1.10.510.10">
    <property type="entry name" value="Transferase(Phosphotransferase) domain 1"/>
    <property type="match status" value="1"/>
</dbReference>
<dbReference type="GO" id="GO:0004674">
    <property type="term" value="F:protein serine/threonine kinase activity"/>
    <property type="evidence" value="ECO:0007669"/>
    <property type="project" value="UniProtKB-KW"/>
</dbReference>
<dbReference type="InterPro" id="IPR000719">
    <property type="entry name" value="Prot_kinase_dom"/>
</dbReference>
<dbReference type="EMBL" id="CDMY01000490">
    <property type="protein sequence ID" value="CEM17547.1"/>
    <property type="molecule type" value="Genomic_DNA"/>
</dbReference>
<dbReference type="PANTHER" id="PTHR44329">
    <property type="entry name" value="SERINE/THREONINE-PROTEIN KINASE TNNI3K-RELATED"/>
    <property type="match status" value="1"/>
</dbReference>
<dbReference type="AlphaFoldDB" id="A0A0G4FT64"/>
<dbReference type="InterPro" id="IPR011009">
    <property type="entry name" value="Kinase-like_dom_sf"/>
</dbReference>
<evidence type="ECO:0000256" key="6">
    <source>
        <dbReference type="SAM" id="MobiDB-lite"/>
    </source>
</evidence>
<organism evidence="8 9">
    <name type="scientific">Vitrella brassicaformis (strain CCMP3155)</name>
    <dbReference type="NCBI Taxonomy" id="1169540"/>
    <lineage>
        <taxon>Eukaryota</taxon>
        <taxon>Sar</taxon>
        <taxon>Alveolata</taxon>
        <taxon>Colpodellida</taxon>
        <taxon>Vitrellaceae</taxon>
        <taxon>Vitrella</taxon>
    </lineage>
</organism>
<dbReference type="GO" id="GO:0005524">
    <property type="term" value="F:ATP binding"/>
    <property type="evidence" value="ECO:0007669"/>
    <property type="project" value="UniProtKB-UniRule"/>
</dbReference>
<name>A0A0G4FT64_VITBC</name>
<keyword evidence="9" id="KW-1185">Reference proteome</keyword>
<feature type="compositionally biased region" description="Low complexity" evidence="6">
    <location>
        <begin position="319"/>
        <end position="328"/>
    </location>
</feature>
<dbReference type="PROSITE" id="PS50011">
    <property type="entry name" value="PROTEIN_KINASE_DOM"/>
    <property type="match status" value="1"/>
</dbReference>
<dbReference type="VEuPathDB" id="CryptoDB:Vbra_16067"/>
<feature type="domain" description="Protein kinase" evidence="7">
    <location>
        <begin position="475"/>
        <end position="770"/>
    </location>
</feature>
<keyword evidence="2" id="KW-0677">Repeat</keyword>
<reference evidence="8 9" key="1">
    <citation type="submission" date="2014-11" db="EMBL/GenBank/DDBJ databases">
        <authorList>
            <person name="Zhu J."/>
            <person name="Qi W."/>
            <person name="Song R."/>
        </authorList>
    </citation>
    <scope>NUCLEOTIDE SEQUENCE [LARGE SCALE GENOMIC DNA]</scope>
</reference>
<evidence type="ECO:0000259" key="7">
    <source>
        <dbReference type="PROSITE" id="PS50011"/>
    </source>
</evidence>
<proteinExistence type="predicted"/>
<dbReference type="InterPro" id="IPR051681">
    <property type="entry name" value="Ser/Thr_Kinases-Pseudokinases"/>
</dbReference>
<dbReference type="Proteomes" id="UP000041254">
    <property type="component" value="Unassembled WGS sequence"/>
</dbReference>
<dbReference type="InterPro" id="IPR003409">
    <property type="entry name" value="MORN"/>
</dbReference>
<dbReference type="STRING" id="1169540.A0A0G4FT64"/>
<evidence type="ECO:0000256" key="1">
    <source>
        <dbReference type="ARBA" id="ARBA00022527"/>
    </source>
</evidence>
<accession>A0A0G4FT64</accession>
<keyword evidence="1" id="KW-0723">Serine/threonine-protein kinase</keyword>
<dbReference type="SUPFAM" id="SSF82185">
    <property type="entry name" value="Histone H3 K4-specific methyltransferase SET7/9 N-terminal domain"/>
    <property type="match status" value="1"/>
</dbReference>
<evidence type="ECO:0000256" key="5">
    <source>
        <dbReference type="PROSITE-ProRule" id="PRU10141"/>
    </source>
</evidence>
<evidence type="ECO:0000256" key="2">
    <source>
        <dbReference type="ARBA" id="ARBA00022737"/>
    </source>
</evidence>
<dbReference type="SUPFAM" id="SSF47769">
    <property type="entry name" value="SAM/Pointed domain"/>
    <property type="match status" value="1"/>
</dbReference>
<dbReference type="SMART" id="SM00220">
    <property type="entry name" value="S_TKc"/>
    <property type="match status" value="1"/>
</dbReference>
<dbReference type="Gene3D" id="2.20.110.10">
    <property type="entry name" value="Histone H3 K4-specific methyltransferase SET7/9 N-terminal domain"/>
    <property type="match status" value="2"/>
</dbReference>
<evidence type="ECO:0000313" key="8">
    <source>
        <dbReference type="EMBL" id="CEM17547.1"/>
    </source>
</evidence>
<dbReference type="PRINTS" id="PR00109">
    <property type="entry name" value="TYRKINASE"/>
</dbReference>
<gene>
    <name evidence="8" type="ORF">Vbra_16067</name>
</gene>
<dbReference type="SMART" id="SM00698">
    <property type="entry name" value="MORN"/>
    <property type="match status" value="5"/>
</dbReference>
<dbReference type="InterPro" id="IPR013761">
    <property type="entry name" value="SAM/pointed_sf"/>
</dbReference>
<evidence type="ECO:0000313" key="9">
    <source>
        <dbReference type="Proteomes" id="UP000041254"/>
    </source>
</evidence>
<dbReference type="Gene3D" id="1.10.150.50">
    <property type="entry name" value="Transcription Factor, Ets-1"/>
    <property type="match status" value="1"/>
</dbReference>
<dbReference type="InterPro" id="IPR017441">
    <property type="entry name" value="Protein_kinase_ATP_BS"/>
</dbReference>
<keyword evidence="1" id="KW-0418">Kinase</keyword>
<feature type="binding site" evidence="5">
    <location>
        <position position="502"/>
    </location>
    <ligand>
        <name>ATP</name>
        <dbReference type="ChEBI" id="CHEBI:30616"/>
    </ligand>
</feature>
<protein>
    <recommendedName>
        <fullName evidence="7">Protein kinase domain-containing protein</fullName>
    </recommendedName>
</protein>
<keyword evidence="4 5" id="KW-0067">ATP-binding</keyword>
<dbReference type="Pfam" id="PF02493">
    <property type="entry name" value="MORN"/>
    <property type="match status" value="5"/>
</dbReference>
<feature type="compositionally biased region" description="Polar residues" evidence="6">
    <location>
        <begin position="292"/>
        <end position="310"/>
    </location>
</feature>
<evidence type="ECO:0000256" key="3">
    <source>
        <dbReference type="ARBA" id="ARBA00022741"/>
    </source>
</evidence>
<feature type="compositionally biased region" description="Low complexity" evidence="6">
    <location>
        <begin position="144"/>
        <end position="162"/>
    </location>
</feature>
<keyword evidence="3 5" id="KW-0547">Nucleotide-binding</keyword>
<dbReference type="OrthoDB" id="312720at2759"/>
<dbReference type="SUPFAM" id="SSF56112">
    <property type="entry name" value="Protein kinase-like (PK-like)"/>
    <property type="match status" value="1"/>
</dbReference>
<dbReference type="Gene3D" id="3.30.200.20">
    <property type="entry name" value="Phosphorylase Kinase, domain 1"/>
    <property type="match status" value="1"/>
</dbReference>
<evidence type="ECO:0000256" key="4">
    <source>
        <dbReference type="ARBA" id="ARBA00022840"/>
    </source>
</evidence>
<dbReference type="InParanoid" id="A0A0G4FT64"/>
<dbReference type="PANTHER" id="PTHR44329:SF298">
    <property type="entry name" value="MIXED LINEAGE KINASE DOMAIN-LIKE PROTEIN"/>
    <property type="match status" value="1"/>
</dbReference>
<dbReference type="PhylomeDB" id="A0A0G4FT64"/>
<dbReference type="PROSITE" id="PS00108">
    <property type="entry name" value="PROTEIN_KINASE_ST"/>
    <property type="match status" value="1"/>
</dbReference>
<feature type="compositionally biased region" description="Polar residues" evidence="6">
    <location>
        <begin position="163"/>
        <end position="179"/>
    </location>
</feature>
<feature type="region of interest" description="Disordered" evidence="6">
    <location>
        <begin position="141"/>
        <end position="232"/>
    </location>
</feature>
<keyword evidence="1" id="KW-0808">Transferase</keyword>
<feature type="compositionally biased region" description="Pro residues" evidence="6">
    <location>
        <begin position="182"/>
        <end position="195"/>
    </location>
</feature>
<dbReference type="Pfam" id="PF07714">
    <property type="entry name" value="PK_Tyr_Ser-Thr"/>
    <property type="match status" value="1"/>
</dbReference>
<dbReference type="InterPro" id="IPR008271">
    <property type="entry name" value="Ser/Thr_kinase_AS"/>
</dbReference>
<dbReference type="InterPro" id="IPR001245">
    <property type="entry name" value="Ser-Thr/Tyr_kinase_cat_dom"/>
</dbReference>
<dbReference type="OMA" id="INDERHG"/>